<feature type="signal peptide" evidence="1">
    <location>
        <begin position="1"/>
        <end position="27"/>
    </location>
</feature>
<comment type="caution">
    <text evidence="4">The sequence shown here is derived from an EMBL/GenBank/DDBJ whole genome shotgun (WGS) entry which is preliminary data.</text>
</comment>
<proteinExistence type="predicted"/>
<evidence type="ECO:0000313" key="4">
    <source>
        <dbReference type="EMBL" id="MCS7480623.1"/>
    </source>
</evidence>
<evidence type="ECO:0008006" key="6">
    <source>
        <dbReference type="Google" id="ProtNLM"/>
    </source>
</evidence>
<evidence type="ECO:0000256" key="1">
    <source>
        <dbReference type="SAM" id="SignalP"/>
    </source>
</evidence>
<dbReference type="SUPFAM" id="SSF53474">
    <property type="entry name" value="alpha/beta-Hydrolases"/>
    <property type="match status" value="1"/>
</dbReference>
<dbReference type="Pfam" id="PF18067">
    <property type="entry name" value="Lipase_C"/>
    <property type="match status" value="1"/>
</dbReference>
<dbReference type="GO" id="GO:0016787">
    <property type="term" value="F:hydrolase activity"/>
    <property type="evidence" value="ECO:0007669"/>
    <property type="project" value="InterPro"/>
</dbReference>
<dbReference type="Pfam" id="PF01674">
    <property type="entry name" value="Lipase_2"/>
    <property type="match status" value="1"/>
</dbReference>
<dbReference type="GO" id="GO:0016042">
    <property type="term" value="P:lipid catabolic process"/>
    <property type="evidence" value="ECO:0007669"/>
    <property type="project" value="InterPro"/>
</dbReference>
<dbReference type="Pfam" id="PF21768">
    <property type="entry name" value="AF_1763-like_C"/>
    <property type="match status" value="1"/>
</dbReference>
<dbReference type="Proteomes" id="UP001141259">
    <property type="component" value="Unassembled WGS sequence"/>
</dbReference>
<dbReference type="Gene3D" id="3.40.50.1820">
    <property type="entry name" value="alpha/beta hydrolase"/>
    <property type="match status" value="1"/>
</dbReference>
<sequence>MPIVRLPLLTALLAVLTAMATAPVAVASSAGCTPMVFVHGQQGSAQQWQSNAKRFSSNGFPNRLLHAYEYDTSVATNDAAVAGLDAFVADVLARTGARSVDVIAHSRGTTVLHAFLATPERAALVRRYVNVDGRSSATPPGGVPTLALWGSLQPTGSIGGATNVYLTHLGHTETATSAEGFGYVHRFLTGRDAATTDVRPEPPALVRIAGRAVFFPQNQGAAGLLRVWELDGRTGARRAARQSVEVGADGAFGPLRVDGRGHYELVLEREGQRTYHYYFEPFERSDLFLRLQVSGPGGIGDLVDRCPGSSAFTVLRNREWWADQATDNDRLEFDGVDVLAPAVAPRARQVLAGFVFDDGCDGVSVPGTPPVPFGSLPFLTGVDTYLPAQPSGTIRVTETVRGGAGRSRTVAVPNWPSDQHTISLQFKDYLDRAFGGGPRR</sequence>
<dbReference type="InterPro" id="IPR040664">
    <property type="entry name" value="AFL_C"/>
</dbReference>
<dbReference type="Gene3D" id="2.60.40.2190">
    <property type="match status" value="1"/>
</dbReference>
<accession>A0A9X2VSA5</accession>
<feature type="chain" id="PRO_5040837798" description="Lipase (Class 2)" evidence="1">
    <location>
        <begin position="28"/>
        <end position="440"/>
    </location>
</feature>
<dbReference type="RefSeq" id="WP_259626111.1">
    <property type="nucleotide sequence ID" value="NZ_JANYMP010000014.1"/>
</dbReference>
<evidence type="ECO:0000259" key="3">
    <source>
        <dbReference type="Pfam" id="PF21768"/>
    </source>
</evidence>
<dbReference type="Gene3D" id="2.60.40.2200">
    <property type="match status" value="1"/>
</dbReference>
<gene>
    <name evidence="4" type="ORF">NZH93_27530</name>
</gene>
<dbReference type="InterPro" id="IPR002918">
    <property type="entry name" value="Lipase_EstA/Esterase_EstB"/>
</dbReference>
<dbReference type="InterPro" id="IPR049036">
    <property type="entry name" value="AF_1763-like_C"/>
</dbReference>
<protein>
    <recommendedName>
        <fullName evidence="6">Lipase (Class 2)</fullName>
    </recommendedName>
</protein>
<dbReference type="PROSITE" id="PS51257">
    <property type="entry name" value="PROKAR_LIPOPROTEIN"/>
    <property type="match status" value="1"/>
</dbReference>
<keyword evidence="1" id="KW-0732">Signal</keyword>
<evidence type="ECO:0000313" key="5">
    <source>
        <dbReference type="Proteomes" id="UP001141259"/>
    </source>
</evidence>
<dbReference type="EMBL" id="JANYMP010000014">
    <property type="protein sequence ID" value="MCS7480623.1"/>
    <property type="molecule type" value="Genomic_DNA"/>
</dbReference>
<dbReference type="InterPro" id="IPR029058">
    <property type="entry name" value="AB_hydrolase_fold"/>
</dbReference>
<evidence type="ECO:0000259" key="2">
    <source>
        <dbReference type="Pfam" id="PF18067"/>
    </source>
</evidence>
<reference evidence="4" key="1">
    <citation type="submission" date="2022-08" db="EMBL/GenBank/DDBJ databases">
        <authorList>
            <person name="Tistechok S."/>
            <person name="Samborskyy M."/>
            <person name="Roman I."/>
        </authorList>
    </citation>
    <scope>NUCLEOTIDE SEQUENCE</scope>
    <source>
        <strain evidence="4">DSM 103496</strain>
    </source>
</reference>
<feature type="domain" description="AFL C-terminal" evidence="2">
    <location>
        <begin position="206"/>
        <end position="295"/>
    </location>
</feature>
<organism evidence="4 5">
    <name type="scientific">Umezawaea endophytica</name>
    <dbReference type="NCBI Taxonomy" id="1654476"/>
    <lineage>
        <taxon>Bacteria</taxon>
        <taxon>Bacillati</taxon>
        <taxon>Actinomycetota</taxon>
        <taxon>Actinomycetes</taxon>
        <taxon>Pseudonocardiales</taxon>
        <taxon>Pseudonocardiaceae</taxon>
        <taxon>Umezawaea</taxon>
    </lineage>
</organism>
<name>A0A9X2VSA5_9PSEU</name>
<feature type="domain" description="AF-1763-like C-terminal" evidence="3">
    <location>
        <begin position="314"/>
        <end position="428"/>
    </location>
</feature>
<dbReference type="AlphaFoldDB" id="A0A9X2VSA5"/>
<keyword evidence="5" id="KW-1185">Reference proteome</keyword>